<dbReference type="InterPro" id="IPR038573">
    <property type="entry name" value="BrnT_sf"/>
</dbReference>
<evidence type="ECO:0000313" key="2">
    <source>
        <dbReference type="Proteomes" id="UP001576780"/>
    </source>
</evidence>
<dbReference type="Gene3D" id="3.10.450.530">
    <property type="entry name" value="Ribonuclease toxin, BrnT, of type II toxin-antitoxin system"/>
    <property type="match status" value="1"/>
</dbReference>
<dbReference type="EMBL" id="JBHFNT010000031">
    <property type="protein sequence ID" value="MFB2833351.1"/>
    <property type="molecule type" value="Genomic_DNA"/>
</dbReference>
<dbReference type="Pfam" id="PF04365">
    <property type="entry name" value="BrnT_toxin"/>
    <property type="match status" value="1"/>
</dbReference>
<gene>
    <name evidence="1" type="ORF">ACE1CA_02340</name>
</gene>
<dbReference type="InterPro" id="IPR007460">
    <property type="entry name" value="BrnT_toxin"/>
</dbReference>
<dbReference type="RefSeq" id="WP_413275813.1">
    <property type="nucleotide sequence ID" value="NZ_JBHFNT010000031.1"/>
</dbReference>
<dbReference type="Proteomes" id="UP001576780">
    <property type="component" value="Unassembled WGS sequence"/>
</dbReference>
<organism evidence="1 2">
    <name type="scientific">Floridaenema evergladense BLCC-F167</name>
    <dbReference type="NCBI Taxonomy" id="3153639"/>
    <lineage>
        <taxon>Bacteria</taxon>
        <taxon>Bacillati</taxon>
        <taxon>Cyanobacteriota</taxon>
        <taxon>Cyanophyceae</taxon>
        <taxon>Oscillatoriophycideae</taxon>
        <taxon>Aerosakkonematales</taxon>
        <taxon>Aerosakkonemataceae</taxon>
        <taxon>Floridanema</taxon>
        <taxon>Floridanema evergladense</taxon>
    </lineage>
</organism>
<keyword evidence="2" id="KW-1185">Reference proteome</keyword>
<reference evidence="1 2" key="1">
    <citation type="submission" date="2024-09" db="EMBL/GenBank/DDBJ databases">
        <title>Floridaenema gen nov. (Aerosakkonemataceae, Aerosakkonematales ord. nov., Cyanobacteria) from benthic tropical and subtropical fresh waters, with the description of four new species.</title>
        <authorList>
            <person name="Moretto J.A."/>
            <person name="Berthold D.E."/>
            <person name="Lefler F.W."/>
            <person name="Huang I.-S."/>
            <person name="Laughinghouse H. IV."/>
        </authorList>
    </citation>
    <scope>NUCLEOTIDE SEQUENCE [LARGE SCALE GENOMIC DNA]</scope>
    <source>
        <strain evidence="1 2">BLCC-F167</strain>
    </source>
</reference>
<accession>A0ABV4WEE0</accession>
<name>A0ABV4WEE0_9CYAN</name>
<evidence type="ECO:0000313" key="1">
    <source>
        <dbReference type="EMBL" id="MFB2833351.1"/>
    </source>
</evidence>
<protein>
    <submittedName>
        <fullName evidence="1">BrnT family toxin</fullName>
    </submittedName>
</protein>
<comment type="caution">
    <text evidence="1">The sequence shown here is derived from an EMBL/GenBank/DDBJ whole genome shotgun (WGS) entry which is preliminary data.</text>
</comment>
<sequence>MELEFEWDEDKANANFKKHGVRFEKAKSVFNDQQLRNISILHIKTIAFPANKIADEPQ</sequence>
<proteinExistence type="predicted"/>